<dbReference type="InterPro" id="IPR020103">
    <property type="entry name" value="PsdUridine_synth_cat_dom_sf"/>
</dbReference>
<feature type="region of interest" description="Disordered" evidence="2">
    <location>
        <begin position="297"/>
        <end position="327"/>
    </location>
</feature>
<organism evidence="4 5">
    <name type="scientific">Polarella glacialis</name>
    <name type="common">Dinoflagellate</name>
    <dbReference type="NCBI Taxonomy" id="89957"/>
    <lineage>
        <taxon>Eukaryota</taxon>
        <taxon>Sar</taxon>
        <taxon>Alveolata</taxon>
        <taxon>Dinophyceae</taxon>
        <taxon>Suessiales</taxon>
        <taxon>Suessiaceae</taxon>
        <taxon>Polarella</taxon>
    </lineage>
</organism>
<dbReference type="InterPro" id="IPR006145">
    <property type="entry name" value="PsdUridine_synth_RsuA/RluA"/>
</dbReference>
<dbReference type="Pfam" id="PF00849">
    <property type="entry name" value="PseudoU_synth_2"/>
    <property type="match status" value="1"/>
</dbReference>
<keyword evidence="5" id="KW-1185">Reference proteome</keyword>
<comment type="caution">
    <text evidence="4">The sequence shown here is derived from an EMBL/GenBank/DDBJ whole genome shotgun (WGS) entry which is preliminary data.</text>
</comment>
<evidence type="ECO:0000256" key="1">
    <source>
        <dbReference type="ARBA" id="ARBA00010876"/>
    </source>
</evidence>
<accession>A0A813HIC1</accession>
<dbReference type="PANTHER" id="PTHR21600:SF87">
    <property type="entry name" value="RNA PSEUDOURIDYLATE SYNTHASE DOMAIN-CONTAINING PROTEIN 1"/>
    <property type="match status" value="1"/>
</dbReference>
<evidence type="ECO:0000256" key="2">
    <source>
        <dbReference type="SAM" id="MobiDB-lite"/>
    </source>
</evidence>
<protein>
    <recommendedName>
        <fullName evidence="3">Pseudouridine synthase RsuA/RluA-like domain-containing protein</fullName>
    </recommendedName>
</protein>
<evidence type="ECO:0000259" key="3">
    <source>
        <dbReference type="Pfam" id="PF00849"/>
    </source>
</evidence>
<dbReference type="InterPro" id="IPR050188">
    <property type="entry name" value="RluA_PseudoU_synthase"/>
</dbReference>
<dbReference type="Gene3D" id="3.30.2350.10">
    <property type="entry name" value="Pseudouridine synthase"/>
    <property type="match status" value="1"/>
</dbReference>
<feature type="non-terminal residue" evidence="4">
    <location>
        <position position="327"/>
    </location>
</feature>
<comment type="similarity">
    <text evidence="1">Belongs to the pseudouridine synthase RluA family.</text>
</comment>
<evidence type="ECO:0000313" key="4">
    <source>
        <dbReference type="EMBL" id="CAE8637714.1"/>
    </source>
</evidence>
<feature type="domain" description="Pseudouridine synthase RsuA/RluA-like" evidence="3">
    <location>
        <begin position="83"/>
        <end position="251"/>
    </location>
</feature>
<gene>
    <name evidence="4" type="ORF">PGLA1383_LOCUS53043</name>
</gene>
<dbReference type="GO" id="GO:0009982">
    <property type="term" value="F:pseudouridine synthase activity"/>
    <property type="evidence" value="ECO:0007669"/>
    <property type="project" value="InterPro"/>
</dbReference>
<dbReference type="SUPFAM" id="SSF55120">
    <property type="entry name" value="Pseudouridine synthase"/>
    <property type="match status" value="1"/>
</dbReference>
<dbReference type="CDD" id="cd02869">
    <property type="entry name" value="PseudoU_synth_RluA_like"/>
    <property type="match status" value="1"/>
</dbReference>
<sequence length="327" mass="37012">METFEFMSDLLALSWSLAFSGRIHPGISEPLKREIVSLGRELDQLLGQEATAASEAEETSHLEAATAEQFPGAPRLLVDLPGVMVIFKPENWEVNRGDPNVNRRDVEWKLLSDWLAQTFPRARYPLVHNSDFDFGFIHRLDVPSSGLVMSAKTFTGLALLRFQLDTHELCREYIVVCVNPLDVRETLVSKRLTTDKRSMKTSVSETGSPASTSLKCQAHCWPQQDPDNLDTLLVIKILTGRHHQIRAHLTHLEHPPVGDGKYGQSKVLLKDDHLFGDMTWFEQYFRRPVVPLFLESGPNRTQSDKSNKLLANLSDRARTDSEEVLSR</sequence>
<dbReference type="PANTHER" id="PTHR21600">
    <property type="entry name" value="MITOCHONDRIAL RNA PSEUDOURIDINE SYNTHASE"/>
    <property type="match status" value="1"/>
</dbReference>
<name>A0A813HIC1_POLGL</name>
<dbReference type="GO" id="GO:0000455">
    <property type="term" value="P:enzyme-directed rRNA pseudouridine synthesis"/>
    <property type="evidence" value="ECO:0007669"/>
    <property type="project" value="TreeGrafter"/>
</dbReference>
<evidence type="ECO:0000313" key="5">
    <source>
        <dbReference type="Proteomes" id="UP000654075"/>
    </source>
</evidence>
<proteinExistence type="inferred from homology"/>
<reference evidence="4" key="1">
    <citation type="submission" date="2021-02" db="EMBL/GenBank/DDBJ databases">
        <authorList>
            <person name="Dougan E. K."/>
            <person name="Rhodes N."/>
            <person name="Thang M."/>
            <person name="Chan C."/>
        </authorList>
    </citation>
    <scope>NUCLEOTIDE SEQUENCE</scope>
</reference>
<feature type="compositionally biased region" description="Basic and acidic residues" evidence="2">
    <location>
        <begin position="315"/>
        <end position="327"/>
    </location>
</feature>
<dbReference type="EMBL" id="CAJNNV010031756">
    <property type="protein sequence ID" value="CAE8637714.1"/>
    <property type="molecule type" value="Genomic_DNA"/>
</dbReference>
<dbReference type="AlphaFoldDB" id="A0A813HIC1"/>
<dbReference type="Proteomes" id="UP000654075">
    <property type="component" value="Unassembled WGS sequence"/>
</dbReference>
<dbReference type="GO" id="GO:0003723">
    <property type="term" value="F:RNA binding"/>
    <property type="evidence" value="ECO:0007669"/>
    <property type="project" value="InterPro"/>
</dbReference>
<dbReference type="OrthoDB" id="428658at2759"/>